<dbReference type="AlphaFoldDB" id="A0A4V2KR75"/>
<keyword evidence="2" id="KW-1185">Reference proteome</keyword>
<dbReference type="PANTHER" id="PTHR30283:SF4">
    <property type="entry name" value="PEROXIDE STRESS RESISTANCE PROTEIN YAAA"/>
    <property type="match status" value="1"/>
</dbReference>
<dbReference type="OrthoDB" id="3210767at2"/>
<sequence>MTHSRAQVYLRSPTNTKIALSPATSFAKQYFARIEVVLLLLPPSEGKTAPNSGKPLNWDELSYPQLNPLRQKIAIVLAEVSQRADALDVLKVGASVEEIVRAQEKLTQLPCAPARNVYTGVLYHALDWLDMPADRRRFAQNHVLIFSALFGVLRPDDPIPHYRLSMGTTLPKIGNTKTAWRKELKDFEPGAHKLVIDCRSGNYQVWNPQHDADYVTIHAVRQSGERRQVISHDAKRFRGMLGKYLLSSKTTLRTAHELEEYAQVLVTDGIVDAIELTAESHNKYKITLVEHDDAR</sequence>
<dbReference type="PANTHER" id="PTHR30283">
    <property type="entry name" value="PEROXIDE STRESS RESPONSE PROTEIN YAAA"/>
    <property type="match status" value="1"/>
</dbReference>
<proteinExistence type="predicted"/>
<evidence type="ECO:0000313" key="1">
    <source>
        <dbReference type="EMBL" id="TBW22809.1"/>
    </source>
</evidence>
<organism evidence="1 2">
    <name type="scientific">Arcanobacterium bovis</name>
    <dbReference type="NCBI Taxonomy" id="2529275"/>
    <lineage>
        <taxon>Bacteria</taxon>
        <taxon>Bacillati</taxon>
        <taxon>Actinomycetota</taxon>
        <taxon>Actinomycetes</taxon>
        <taxon>Actinomycetales</taxon>
        <taxon>Actinomycetaceae</taxon>
        <taxon>Arcanobacterium</taxon>
    </lineage>
</organism>
<dbReference type="InterPro" id="IPR005583">
    <property type="entry name" value="YaaA"/>
</dbReference>
<dbReference type="EMBL" id="SJDT01000002">
    <property type="protein sequence ID" value="TBW22809.1"/>
    <property type="molecule type" value="Genomic_DNA"/>
</dbReference>
<comment type="caution">
    <text evidence="1">The sequence shown here is derived from an EMBL/GenBank/DDBJ whole genome shotgun (WGS) entry which is preliminary data.</text>
</comment>
<name>A0A4V2KR75_9ACTO</name>
<dbReference type="Proteomes" id="UP000293036">
    <property type="component" value="Unassembled WGS sequence"/>
</dbReference>
<dbReference type="Pfam" id="PF03883">
    <property type="entry name" value="H2O2_YaaD"/>
    <property type="match status" value="1"/>
</dbReference>
<dbReference type="GO" id="GO:0005829">
    <property type="term" value="C:cytosol"/>
    <property type="evidence" value="ECO:0007669"/>
    <property type="project" value="TreeGrafter"/>
</dbReference>
<reference evidence="1 2" key="1">
    <citation type="submission" date="2019-02" db="EMBL/GenBank/DDBJ databases">
        <title>Arcanobacterium bovis sp. nov., isolated from the milk of a cow with mastitis.</title>
        <authorList>
            <person name="Sammra O."/>
            <person name="Foster G."/>
            <person name="Hassan A."/>
            <person name="Alssahen M."/>
            <person name="Laemmler C."/>
            <person name="Borowiak M."/>
            <person name="Malorny B."/>
            <person name="Abdulmawjood A."/>
        </authorList>
    </citation>
    <scope>NUCLEOTIDE SEQUENCE [LARGE SCALE GENOMIC DNA]</scope>
    <source>
        <strain evidence="1 2">C605018/01/1</strain>
    </source>
</reference>
<protein>
    <submittedName>
        <fullName evidence="1">Peroxide stress protein YaaA</fullName>
    </submittedName>
</protein>
<accession>A0A4V2KR75</accession>
<dbReference type="GO" id="GO:0033194">
    <property type="term" value="P:response to hydroperoxide"/>
    <property type="evidence" value="ECO:0007669"/>
    <property type="project" value="TreeGrafter"/>
</dbReference>
<evidence type="ECO:0000313" key="2">
    <source>
        <dbReference type="Proteomes" id="UP000293036"/>
    </source>
</evidence>
<gene>
    <name evidence="1" type="primary">yaaA</name>
    <name evidence="1" type="ORF">EZJ44_02580</name>
</gene>